<dbReference type="PANTHER" id="PTHR35149">
    <property type="entry name" value="SLL5132 PROTEIN"/>
    <property type="match status" value="1"/>
</dbReference>
<keyword evidence="4" id="KW-1185">Reference proteome</keyword>
<evidence type="ECO:0000313" key="4">
    <source>
        <dbReference type="Proteomes" id="UP000228593"/>
    </source>
</evidence>
<proteinExistence type="predicted"/>
<dbReference type="OrthoDB" id="3654724at2"/>
<dbReference type="EMBL" id="PDOB01000022">
    <property type="protein sequence ID" value="PIL39206.1"/>
    <property type="molecule type" value="Genomic_DNA"/>
</dbReference>
<dbReference type="PANTHER" id="PTHR35149:SF2">
    <property type="entry name" value="DUF262 DOMAIN-CONTAINING PROTEIN"/>
    <property type="match status" value="1"/>
</dbReference>
<comment type="caution">
    <text evidence="3">The sequence shown here is derived from an EMBL/GenBank/DDBJ whole genome shotgun (WGS) entry which is preliminary data.</text>
</comment>
<evidence type="ECO:0000313" key="3">
    <source>
        <dbReference type="EMBL" id="PIL39206.1"/>
    </source>
</evidence>
<organism evidence="3 4">
    <name type="scientific">Massilia psychrophila</name>
    <dbReference type="NCBI Taxonomy" id="1603353"/>
    <lineage>
        <taxon>Bacteria</taxon>
        <taxon>Pseudomonadati</taxon>
        <taxon>Pseudomonadota</taxon>
        <taxon>Betaproteobacteria</taxon>
        <taxon>Burkholderiales</taxon>
        <taxon>Oxalobacteraceae</taxon>
        <taxon>Telluria group</taxon>
        <taxon>Massilia</taxon>
    </lineage>
</organism>
<reference evidence="3 4" key="1">
    <citation type="submission" date="2017-10" db="EMBL/GenBank/DDBJ databases">
        <title>Massilia psychrophilum sp. nov., a novel purple-pigmented bacterium isolated from Tianshan glacier, Xinjiang Municipality, China.</title>
        <authorList>
            <person name="Wang H."/>
        </authorList>
    </citation>
    <scope>NUCLEOTIDE SEQUENCE [LARGE SCALE GENOMIC DNA]</scope>
    <source>
        <strain evidence="3 4">JCM 30813</strain>
    </source>
</reference>
<dbReference type="Pfam" id="PF03235">
    <property type="entry name" value="GmrSD_N"/>
    <property type="match status" value="1"/>
</dbReference>
<feature type="domain" description="GmrSD restriction endonucleases N-terminal" evidence="1">
    <location>
        <begin position="9"/>
        <end position="250"/>
    </location>
</feature>
<dbReference type="Pfam" id="PF07510">
    <property type="entry name" value="GmrSD_C"/>
    <property type="match status" value="1"/>
</dbReference>
<gene>
    <name evidence="3" type="ORF">CR103_14055</name>
</gene>
<protein>
    <recommendedName>
        <fullName evidence="5">DUF262 domain-containing protein</fullName>
    </recommendedName>
</protein>
<dbReference type="InterPro" id="IPR004919">
    <property type="entry name" value="GmrSD_N"/>
</dbReference>
<evidence type="ECO:0000259" key="1">
    <source>
        <dbReference type="Pfam" id="PF03235"/>
    </source>
</evidence>
<dbReference type="AlphaFoldDB" id="A0A2G8SZJ0"/>
<dbReference type="InterPro" id="IPR011089">
    <property type="entry name" value="GmrSD_C"/>
</dbReference>
<sequence length="649" mass="73490">MRPFSRSIIELFDGKRRYLIPLFQRQYVWSADPQLNRIWEDVSTKVEQRLLNQTTFPHFLGAIVIGQVPTFGKQVQSYDVIDGQQRLSTFQILLCAFRDVATRQGSEFAAELQKHIVNDGIMEDKTVERYKLWPTQVDRGQLKAIADEGSPDALAAREKNDFNIKKTGVQPNMIRAYRFFYEKIEQFLGEPRFGHSVEERVEALFSSLKNDLALVSIELEGGDDPQVIFETLNGFGQPLLPSDLLRNYVFQRAYKEKQRAVAGAVESADIKSSEELYTQYWLPLDQPFWKTLEKQGRIKRARIDNFFMHFLAMKKASDINVGRLFHEYRSWVESEQPYSTVESLLRDTSSFADVYQDLLKPSRDGVFYTFSKALTVFDVSTVVPLALFLAGEAKLEGERLESALAMLESFLVRRAICNLTNKAYNRLFIQIIEQIRGAEDVVAALASALSKPKDDAASAVWPDDAMLRANWESKPLYLEMSSGRLQFILGRIETAMRTAKNEDIEIKSAMTVEHLMPVKWWTNWPLPDGRLGKDAVMRSVETNLMGAPVDEESAARDRAVHTIGNLTLLTQELNASVSNGAWLPKKTEILKHSALAISRGIALIEQWDEDQMTVRSKTLFAYAAKIWGPPNAKAALTETVHAGAASPVA</sequence>
<feature type="domain" description="GmrSD restriction endonucleases C-terminal" evidence="2">
    <location>
        <begin position="461"/>
        <end position="620"/>
    </location>
</feature>
<accession>A0A2G8SZJ0</accession>
<evidence type="ECO:0000259" key="2">
    <source>
        <dbReference type="Pfam" id="PF07510"/>
    </source>
</evidence>
<dbReference type="Proteomes" id="UP000228593">
    <property type="component" value="Unassembled WGS sequence"/>
</dbReference>
<dbReference type="RefSeq" id="WP_099916613.1">
    <property type="nucleotide sequence ID" value="NZ_BMHS01000018.1"/>
</dbReference>
<name>A0A2G8SZJ0_9BURK</name>
<evidence type="ECO:0008006" key="5">
    <source>
        <dbReference type="Google" id="ProtNLM"/>
    </source>
</evidence>